<accession>A0A6I8LHL6</accession>
<proteinExistence type="predicted"/>
<protein>
    <recommendedName>
        <fullName evidence="3">Tail terminator</fullName>
    </recommendedName>
</protein>
<name>A0A6I8LHL6_9PSEU</name>
<dbReference type="RefSeq" id="WP_155541009.1">
    <property type="nucleotide sequence ID" value="NZ_CABVGP010000001.1"/>
</dbReference>
<organism evidence="1 2">
    <name type="scientific">Amycolatopsis camponoti</name>
    <dbReference type="NCBI Taxonomy" id="2606593"/>
    <lineage>
        <taxon>Bacteria</taxon>
        <taxon>Bacillati</taxon>
        <taxon>Actinomycetota</taxon>
        <taxon>Actinomycetes</taxon>
        <taxon>Pseudonocardiales</taxon>
        <taxon>Pseudonocardiaceae</taxon>
        <taxon>Amycolatopsis</taxon>
    </lineage>
</organism>
<evidence type="ECO:0000313" key="1">
    <source>
        <dbReference type="EMBL" id="VVJ15527.1"/>
    </source>
</evidence>
<dbReference type="Pfam" id="PF12691">
    <property type="entry name" value="Phage_tail_terminator_6"/>
    <property type="match status" value="1"/>
</dbReference>
<dbReference type="AlphaFoldDB" id="A0A6I8LHL6"/>
<dbReference type="Proteomes" id="UP000399805">
    <property type="component" value="Unassembled WGS sequence"/>
</dbReference>
<evidence type="ECO:0000313" key="2">
    <source>
        <dbReference type="Proteomes" id="UP000399805"/>
    </source>
</evidence>
<gene>
    <name evidence="1" type="ORF">AA23TX_00548</name>
</gene>
<evidence type="ECO:0008006" key="3">
    <source>
        <dbReference type="Google" id="ProtNLM"/>
    </source>
</evidence>
<reference evidence="1 2" key="1">
    <citation type="submission" date="2019-09" db="EMBL/GenBank/DDBJ databases">
        <authorList>
            <person name="Leyn A S."/>
        </authorList>
    </citation>
    <scope>NUCLEOTIDE SEQUENCE [LARGE SCALE GENOMIC DNA]</scope>
    <source>
        <strain evidence="1">AA231_1</strain>
    </source>
</reference>
<dbReference type="InterPro" id="IPR024411">
    <property type="entry name" value="Tail_terminator_phage"/>
</dbReference>
<sequence length="140" mass="14804">MTILEEVAALLEELGLGNYESGGTGGDIFLLAMPATPDAALVLSRLPGAESDARLPYDEPVVQIRVRGTPKNAVAAEAKAQAVYDAVHGLGNRRLPGNTWLVSSVGTQAGPVYVGRDAGDRDEWSVALRMELHRPVGNRA</sequence>
<dbReference type="EMBL" id="CABVGP010000001">
    <property type="protein sequence ID" value="VVJ15527.1"/>
    <property type="molecule type" value="Genomic_DNA"/>
</dbReference>
<keyword evidence="2" id="KW-1185">Reference proteome</keyword>